<evidence type="ECO:0000313" key="1">
    <source>
        <dbReference type="EMBL" id="PKH27411.1"/>
    </source>
</evidence>
<organism evidence="1 2">
    <name type="scientific">Pseudomonas fluorescens</name>
    <dbReference type="NCBI Taxonomy" id="294"/>
    <lineage>
        <taxon>Bacteria</taxon>
        <taxon>Pseudomonadati</taxon>
        <taxon>Pseudomonadota</taxon>
        <taxon>Gammaproteobacteria</taxon>
        <taxon>Pseudomonadales</taxon>
        <taxon>Pseudomonadaceae</taxon>
        <taxon>Pseudomonas</taxon>
    </lineage>
</organism>
<dbReference type="AlphaFoldDB" id="A0A2N1EFW9"/>
<name>A0A2N1EFW9_PSEFL</name>
<dbReference type="EMBL" id="NVXX01000001">
    <property type="protein sequence ID" value="PKH27411.1"/>
    <property type="molecule type" value="Genomic_DNA"/>
</dbReference>
<evidence type="ECO:0000313" key="2">
    <source>
        <dbReference type="Proteomes" id="UP000233564"/>
    </source>
</evidence>
<accession>A0A2N1EFW9</accession>
<gene>
    <name evidence="1" type="ORF">CIB54_00735</name>
</gene>
<comment type="caution">
    <text evidence="1">The sequence shown here is derived from an EMBL/GenBank/DDBJ whole genome shotgun (WGS) entry which is preliminary data.</text>
</comment>
<reference evidence="1 2" key="1">
    <citation type="submission" date="2017-08" db="EMBL/GenBank/DDBJ databases">
        <authorList>
            <person name="de Groot N.N."/>
        </authorList>
    </citation>
    <scope>NUCLEOTIDE SEQUENCE [LARGE SCALE GENOMIC DNA]</scope>
    <source>
        <strain evidence="1 2">PfR 37</strain>
    </source>
</reference>
<dbReference type="Proteomes" id="UP000233564">
    <property type="component" value="Unassembled WGS sequence"/>
</dbReference>
<sequence>MVSHEEEQIQNATGYFEYRFENGGLVIPPFKYVYLAEGPQPILPIFKGRDTENGIRETGFTFTFDSYDFWGVDIPVGQGFRVDHYVVGGRTEVTSGSVTGMINSSEKSGFFKFDLNVDVQGSPRRVEGFFILKQNVTVL</sequence>
<dbReference type="RefSeq" id="WP_101218217.1">
    <property type="nucleotide sequence ID" value="NZ_KZ477985.1"/>
</dbReference>
<proteinExistence type="predicted"/>
<protein>
    <submittedName>
        <fullName evidence="1">Uncharacterized protein</fullName>
    </submittedName>
</protein>